<evidence type="ECO:0000256" key="6">
    <source>
        <dbReference type="ARBA" id="ARBA00022723"/>
    </source>
</evidence>
<dbReference type="FunFam" id="1.10.10.10:FF:000007">
    <property type="entry name" value="Ferric uptake regulation protein"/>
    <property type="match status" value="1"/>
</dbReference>
<keyword evidence="6 11" id="KW-0479">Metal-binding</keyword>
<dbReference type="GeneID" id="302999648"/>
<evidence type="ECO:0000256" key="1">
    <source>
        <dbReference type="ARBA" id="ARBA00004496"/>
    </source>
</evidence>
<keyword evidence="14" id="KW-1185">Reference proteome</keyword>
<dbReference type="GO" id="GO:0000976">
    <property type="term" value="F:transcription cis-regulatory region binding"/>
    <property type="evidence" value="ECO:0007669"/>
    <property type="project" value="TreeGrafter"/>
</dbReference>
<keyword evidence="7 11" id="KW-0862">Zinc</keyword>
<dbReference type="EMBL" id="CP002631">
    <property type="protein sequence ID" value="AEB15399.1"/>
    <property type="molecule type" value="Genomic_DNA"/>
</dbReference>
<comment type="similarity">
    <text evidence="2">Belongs to the Fur family.</text>
</comment>
<dbReference type="InterPro" id="IPR043135">
    <property type="entry name" value="Fur_C"/>
</dbReference>
<dbReference type="GO" id="GO:0008270">
    <property type="term" value="F:zinc ion binding"/>
    <property type="evidence" value="ECO:0007669"/>
    <property type="project" value="TreeGrafter"/>
</dbReference>
<evidence type="ECO:0000256" key="10">
    <source>
        <dbReference type="ARBA" id="ARBA00023163"/>
    </source>
</evidence>
<dbReference type="Gene3D" id="3.30.1490.190">
    <property type="match status" value="1"/>
</dbReference>
<dbReference type="OrthoDB" id="8659436at2"/>
<dbReference type="PANTHER" id="PTHR33202">
    <property type="entry name" value="ZINC UPTAKE REGULATION PROTEIN"/>
    <property type="match status" value="1"/>
</dbReference>
<reference evidence="13 14" key="1">
    <citation type="journal article" date="2011" name="Stand. Genomic Sci.">
        <title>Complete genome sequence of Treponema succinifaciens type strain (6091).</title>
        <authorList>
            <person name="Han C."/>
            <person name="Gronow S."/>
            <person name="Teshima H."/>
            <person name="Lapidus A."/>
            <person name="Nolan M."/>
            <person name="Lucas S."/>
            <person name="Hammon N."/>
            <person name="Deshpande S."/>
            <person name="Cheng J.F."/>
            <person name="Zeytun A."/>
            <person name="Tapia R."/>
            <person name="Goodwin L."/>
            <person name="Pitluck S."/>
            <person name="Liolios K."/>
            <person name="Pagani I."/>
            <person name="Ivanova N."/>
            <person name="Mavromatis K."/>
            <person name="Mikhailova N."/>
            <person name="Huntemann M."/>
            <person name="Pati A."/>
            <person name="Chen A."/>
            <person name="Palaniappan K."/>
            <person name="Land M."/>
            <person name="Hauser L."/>
            <person name="Brambilla E.M."/>
            <person name="Rohde M."/>
            <person name="Goker M."/>
            <person name="Woyke T."/>
            <person name="Bristow J."/>
            <person name="Eisen J.A."/>
            <person name="Markowitz V."/>
            <person name="Hugenholtz P."/>
            <person name="Kyrpides N.C."/>
            <person name="Klenk H.P."/>
            <person name="Detter J.C."/>
        </authorList>
    </citation>
    <scope>NUCLEOTIDE SEQUENCE [LARGE SCALE GENOMIC DNA]</scope>
    <source>
        <strain evidence="14">ATCC 33096 / DSM 2489 / 6091</strain>
    </source>
</reference>
<evidence type="ECO:0000256" key="5">
    <source>
        <dbReference type="ARBA" id="ARBA00022491"/>
    </source>
</evidence>
<name>F2NWT0_TRES6</name>
<evidence type="ECO:0000256" key="7">
    <source>
        <dbReference type="ARBA" id="ARBA00022833"/>
    </source>
</evidence>
<keyword evidence="10" id="KW-0804">Transcription</keyword>
<feature type="binding site" evidence="11">
    <location>
        <position position="96"/>
    </location>
    <ligand>
        <name>Zn(2+)</name>
        <dbReference type="ChEBI" id="CHEBI:29105"/>
    </ligand>
</feature>
<comment type="cofactor">
    <cofactor evidence="11">
        <name>Zn(2+)</name>
        <dbReference type="ChEBI" id="CHEBI:29105"/>
    </cofactor>
    <text evidence="11">Binds 1 zinc ion per subunit.</text>
</comment>
<dbReference type="KEGG" id="tsu:Tresu_2537"/>
<dbReference type="STRING" id="869209.Tresu_2537"/>
<dbReference type="HOGENOM" id="CLU_096072_4_2_12"/>
<evidence type="ECO:0000256" key="3">
    <source>
        <dbReference type="ARBA" id="ARBA00020910"/>
    </source>
</evidence>
<sequence length="134" mass="15366">MNHEQIAAKLEEKNIRPSVQRMAIYNFLAENPVHPTVDTIYTALSPQMPTLSRTTVYNTLRQFSECGLVQTITIEDGELRYDADTSNHLHFKCIKCGKIYDIFKPVELPPQFLQDGFKAEKIQTNIWGICKDCS</sequence>
<dbReference type="RefSeq" id="WP_013702650.1">
    <property type="nucleotide sequence ID" value="NC_015385.1"/>
</dbReference>
<dbReference type="InterPro" id="IPR036390">
    <property type="entry name" value="WH_DNA-bd_sf"/>
</dbReference>
<evidence type="ECO:0000256" key="8">
    <source>
        <dbReference type="ARBA" id="ARBA00023015"/>
    </source>
</evidence>
<feature type="binding site" evidence="11">
    <location>
        <position position="93"/>
    </location>
    <ligand>
        <name>Zn(2+)</name>
        <dbReference type="ChEBI" id="CHEBI:29105"/>
    </ligand>
</feature>
<keyword evidence="8" id="KW-0805">Transcription regulation</keyword>
<dbReference type="eggNOG" id="COG0735">
    <property type="taxonomic scope" value="Bacteria"/>
</dbReference>
<keyword evidence="12" id="KW-0408">Iron</keyword>
<evidence type="ECO:0000256" key="11">
    <source>
        <dbReference type="PIRSR" id="PIRSR602481-1"/>
    </source>
</evidence>
<evidence type="ECO:0000313" key="13">
    <source>
        <dbReference type="EMBL" id="AEB15399.1"/>
    </source>
</evidence>
<dbReference type="GO" id="GO:1900376">
    <property type="term" value="P:regulation of secondary metabolite biosynthetic process"/>
    <property type="evidence" value="ECO:0007669"/>
    <property type="project" value="TreeGrafter"/>
</dbReference>
<protein>
    <recommendedName>
        <fullName evidence="3">Ferric uptake regulation protein</fullName>
    </recommendedName>
</protein>
<accession>F2NWT0</accession>
<reference evidence="14" key="2">
    <citation type="submission" date="2011-04" db="EMBL/GenBank/DDBJ databases">
        <title>The complete genome of chromosome of Treponema succinifaciens DSM 2489.</title>
        <authorList>
            <person name="Lucas S."/>
            <person name="Copeland A."/>
            <person name="Lapidus A."/>
            <person name="Bruce D."/>
            <person name="Goodwin L."/>
            <person name="Pitluck S."/>
            <person name="Peters L."/>
            <person name="Kyrpides N."/>
            <person name="Mavromatis K."/>
            <person name="Ivanova N."/>
            <person name="Ovchinnikova G."/>
            <person name="Teshima H."/>
            <person name="Detter J.C."/>
            <person name="Tapia R."/>
            <person name="Han C."/>
            <person name="Land M."/>
            <person name="Hauser L."/>
            <person name="Markowitz V."/>
            <person name="Cheng J.-F."/>
            <person name="Hugenholtz P."/>
            <person name="Woyke T."/>
            <person name="Wu D."/>
            <person name="Gronow S."/>
            <person name="Wellnitz S."/>
            <person name="Brambilla E."/>
            <person name="Klenk H.-P."/>
            <person name="Eisen J.A."/>
        </authorList>
    </citation>
    <scope>NUCLEOTIDE SEQUENCE [LARGE SCALE GENOMIC DNA]</scope>
    <source>
        <strain evidence="14">ATCC 33096 / DSM 2489 / 6091</strain>
    </source>
</reference>
<dbReference type="Proteomes" id="UP000006852">
    <property type="component" value="Chromosome"/>
</dbReference>
<feature type="binding site" evidence="12">
    <location>
        <position position="107"/>
    </location>
    <ligand>
        <name>Fe cation</name>
        <dbReference type="ChEBI" id="CHEBI:24875"/>
    </ligand>
</feature>
<comment type="subcellular location">
    <subcellularLocation>
        <location evidence="1">Cytoplasm</location>
    </subcellularLocation>
</comment>
<proteinExistence type="inferred from homology"/>
<dbReference type="SUPFAM" id="SSF46785">
    <property type="entry name" value="Winged helix' DNA-binding domain"/>
    <property type="match status" value="1"/>
</dbReference>
<evidence type="ECO:0000256" key="12">
    <source>
        <dbReference type="PIRSR" id="PIRSR602481-2"/>
    </source>
</evidence>
<dbReference type="InterPro" id="IPR036388">
    <property type="entry name" value="WH-like_DNA-bd_sf"/>
</dbReference>
<dbReference type="InterPro" id="IPR002481">
    <property type="entry name" value="FUR"/>
</dbReference>
<feature type="binding site" evidence="11">
    <location>
        <position position="133"/>
    </location>
    <ligand>
        <name>Zn(2+)</name>
        <dbReference type="ChEBI" id="CHEBI:29105"/>
    </ligand>
</feature>
<organism evidence="13 14">
    <name type="scientific">Treponema succinifaciens (strain ATCC 33096 / DSM 2489 / 6091)</name>
    <dbReference type="NCBI Taxonomy" id="869209"/>
    <lineage>
        <taxon>Bacteria</taxon>
        <taxon>Pseudomonadati</taxon>
        <taxon>Spirochaetota</taxon>
        <taxon>Spirochaetia</taxon>
        <taxon>Spirochaetales</taxon>
        <taxon>Treponemataceae</taxon>
        <taxon>Treponema</taxon>
    </lineage>
</organism>
<evidence type="ECO:0000256" key="2">
    <source>
        <dbReference type="ARBA" id="ARBA00007957"/>
    </source>
</evidence>
<comment type="cofactor">
    <cofactor evidence="12">
        <name>Mn(2+)</name>
        <dbReference type="ChEBI" id="CHEBI:29035"/>
    </cofactor>
    <cofactor evidence="12">
        <name>Fe(2+)</name>
        <dbReference type="ChEBI" id="CHEBI:29033"/>
    </cofactor>
    <text evidence="12">Binds 1 Mn(2+) or Fe(2+) ion per subunit.</text>
</comment>
<dbReference type="Gene3D" id="1.10.10.10">
    <property type="entry name" value="Winged helix-like DNA-binding domain superfamily/Winged helix DNA-binding domain"/>
    <property type="match status" value="1"/>
</dbReference>
<dbReference type="AlphaFoldDB" id="F2NWT0"/>
<feature type="binding site" evidence="11">
    <location>
        <position position="130"/>
    </location>
    <ligand>
        <name>Zn(2+)</name>
        <dbReference type="ChEBI" id="CHEBI:29105"/>
    </ligand>
</feature>
<gene>
    <name evidence="13" type="ordered locus">Tresu_2537</name>
</gene>
<evidence type="ECO:0000313" key="14">
    <source>
        <dbReference type="Proteomes" id="UP000006852"/>
    </source>
</evidence>
<dbReference type="Pfam" id="PF01475">
    <property type="entry name" value="FUR"/>
    <property type="match status" value="1"/>
</dbReference>
<dbReference type="GO" id="GO:0003700">
    <property type="term" value="F:DNA-binding transcription factor activity"/>
    <property type="evidence" value="ECO:0007669"/>
    <property type="project" value="InterPro"/>
</dbReference>
<evidence type="ECO:0000256" key="4">
    <source>
        <dbReference type="ARBA" id="ARBA00022490"/>
    </source>
</evidence>
<dbReference type="PANTHER" id="PTHR33202:SF8">
    <property type="entry name" value="PEROXIDE-RESPONSIVE REPRESSOR PERR"/>
    <property type="match status" value="1"/>
</dbReference>
<dbReference type="CDD" id="cd07153">
    <property type="entry name" value="Fur_like"/>
    <property type="match status" value="1"/>
</dbReference>
<dbReference type="GO" id="GO:0005737">
    <property type="term" value="C:cytoplasm"/>
    <property type="evidence" value="ECO:0007669"/>
    <property type="project" value="UniProtKB-SubCell"/>
</dbReference>
<dbReference type="GO" id="GO:0045892">
    <property type="term" value="P:negative regulation of DNA-templated transcription"/>
    <property type="evidence" value="ECO:0007669"/>
    <property type="project" value="TreeGrafter"/>
</dbReference>
<keyword evidence="4" id="KW-0963">Cytoplasm</keyword>
<keyword evidence="5" id="KW-0678">Repressor</keyword>
<evidence type="ECO:0000256" key="9">
    <source>
        <dbReference type="ARBA" id="ARBA00023125"/>
    </source>
</evidence>
<keyword evidence="9" id="KW-0238">DNA-binding</keyword>